<dbReference type="Proteomes" id="UP000058857">
    <property type="component" value="Chromosome 1"/>
</dbReference>
<gene>
    <name evidence="1" type="ORF">LBBP_00696</name>
</gene>
<dbReference type="PATRIC" id="fig|280505.15.peg.676"/>
<accession>A0A0S2IN16</accession>
<dbReference type="EMBL" id="CP012029">
    <property type="protein sequence ID" value="ALO25032.1"/>
    <property type="molecule type" value="Genomic_DNA"/>
</dbReference>
<sequence length="42" mass="5147">MIQTIFNGIISERLYFIMEYNFDRTINFLKEALIKDSKNLRF</sequence>
<proteinExistence type="predicted"/>
<evidence type="ECO:0000313" key="1">
    <source>
        <dbReference type="EMBL" id="ALO25032.1"/>
    </source>
</evidence>
<dbReference type="AlphaFoldDB" id="A0A0S2IN16"/>
<name>A0A0S2IN16_LEPBO</name>
<evidence type="ECO:0000313" key="2">
    <source>
        <dbReference type="Proteomes" id="UP000058857"/>
    </source>
</evidence>
<organism evidence="1">
    <name type="scientific">Leptospira borgpetersenii serovar Ballum</name>
    <dbReference type="NCBI Taxonomy" id="280505"/>
    <lineage>
        <taxon>Bacteria</taxon>
        <taxon>Pseudomonadati</taxon>
        <taxon>Spirochaetota</taxon>
        <taxon>Spirochaetia</taxon>
        <taxon>Leptospirales</taxon>
        <taxon>Leptospiraceae</taxon>
        <taxon>Leptospira</taxon>
    </lineage>
</organism>
<protein>
    <submittedName>
        <fullName evidence="1">Uncharacterized protein</fullName>
    </submittedName>
</protein>
<reference evidence="1 2" key="1">
    <citation type="journal article" date="2015" name="PLoS Negl. Trop. Dis.">
        <title>Distribution of Plasmids in Distinct Leptospira Pathogenic Species.</title>
        <authorList>
            <person name="Wang Y."/>
            <person name="Zhuang X."/>
            <person name="Zhong Y."/>
            <person name="Zhang C."/>
            <person name="Zhang Y."/>
            <person name="Zeng L."/>
            <person name="Zhu Y."/>
            <person name="He P."/>
            <person name="Dong K."/>
            <person name="Pal U."/>
            <person name="Guo X."/>
            <person name="Qin J."/>
        </authorList>
    </citation>
    <scope>NUCLEOTIDE SEQUENCE [LARGE SCALE GENOMIC DNA]</scope>
    <source>
        <strain evidence="1 2">56604</strain>
    </source>
</reference>